<evidence type="ECO:0000256" key="1">
    <source>
        <dbReference type="ARBA" id="ARBA00001971"/>
    </source>
</evidence>
<dbReference type="Pfam" id="PF18011">
    <property type="entry name" value="Catalase_C"/>
    <property type="match status" value="1"/>
</dbReference>
<evidence type="ECO:0000256" key="3">
    <source>
        <dbReference type="ARBA" id="ARBA00005329"/>
    </source>
</evidence>
<evidence type="ECO:0000256" key="10">
    <source>
        <dbReference type="ARBA" id="ARBA00023324"/>
    </source>
</evidence>
<feature type="domain" description="Catalase core" evidence="18">
    <location>
        <begin position="56"/>
        <end position="443"/>
    </location>
</feature>
<feature type="active site" evidence="13">
    <location>
        <position position="175"/>
    </location>
</feature>
<evidence type="ECO:0000256" key="9">
    <source>
        <dbReference type="ARBA" id="ARBA00023004"/>
    </source>
</evidence>
<keyword evidence="20" id="KW-1185">Reference proteome</keyword>
<dbReference type="SMART" id="SM01060">
    <property type="entry name" value="Catalase"/>
    <property type="match status" value="1"/>
</dbReference>
<dbReference type="EMBL" id="KQ964247">
    <property type="protein sequence ID" value="KXJ94458.1"/>
    <property type="molecule type" value="Genomic_DNA"/>
</dbReference>
<feature type="chain" id="PRO_5007293646" description="Catalase" evidence="17">
    <location>
        <begin position="20"/>
        <end position="721"/>
    </location>
</feature>
<dbReference type="InterPro" id="IPR010582">
    <property type="entry name" value="Catalase_immune_responsive"/>
</dbReference>
<dbReference type="InterPro" id="IPR041399">
    <property type="entry name" value="Catalase_large_C"/>
</dbReference>
<dbReference type="FunFam" id="2.40.180.10:FF:000003">
    <property type="entry name" value="Catalase"/>
    <property type="match status" value="1"/>
</dbReference>
<dbReference type="GO" id="GO:0004096">
    <property type="term" value="F:catalase activity"/>
    <property type="evidence" value="ECO:0007669"/>
    <property type="project" value="UniProtKB-UniRule"/>
</dbReference>
<feature type="binding site" description="axial binding residue" evidence="14">
    <location>
        <position position="389"/>
    </location>
    <ligand>
        <name>heme</name>
        <dbReference type="ChEBI" id="CHEBI:30413"/>
    </ligand>
    <ligandPart>
        <name>Fe</name>
        <dbReference type="ChEBI" id="CHEBI:18248"/>
    </ligandPart>
</feature>
<dbReference type="PROSITE" id="PS51402">
    <property type="entry name" value="CATALASE_3"/>
    <property type="match status" value="1"/>
</dbReference>
<dbReference type="GO" id="GO:0042744">
    <property type="term" value="P:hydrogen peroxide catabolic process"/>
    <property type="evidence" value="ECO:0007669"/>
    <property type="project" value="UniProtKB-UniRule"/>
</dbReference>
<keyword evidence="7 12" id="KW-0479">Metal-binding</keyword>
<dbReference type="PANTHER" id="PTHR42821:SF3">
    <property type="entry name" value="CATALASE B"/>
    <property type="match status" value="1"/>
</dbReference>
<keyword evidence="8 12" id="KW-0560">Oxidoreductase</keyword>
<evidence type="ECO:0000256" key="14">
    <source>
        <dbReference type="PIRSR" id="PIRSR038927-2"/>
    </source>
</evidence>
<sequence>MGRSSTAAALLCLATSVAAVGCPYADPAALQARQDGAITEDILAEYKVDDSEGYLTDDVGGQIGDQHSLKAGKRGPTLLEDYIFRQKITHFDHERVPERAVHARGAGAHGTFTSYADWSNITAASFLAKPGKKTPIFVRFSTVAGSRGSADTVRDVHGFATRFYTDEGNFDIVGNNIPVFFIQDAIRFPDLIHSVKPKPDNEIPQAATAHDSAWDFFSSQPSTLHTLFWAMAGYGIPRSYRHMDGHGVHTFRLVTDEGKSKFVKWHFKTKQGRASLVWEEAQILAGKNADAHRADLYDAIASGNGPEWELAVQIVDEDKALAFGFDLLDPTKIIPEEYAPLTKLGVFKLDRNPTNYFAETEQAMFQPGHIVRGIDFTDDPLLQGRIFSYLDTQINRHGGPNFEQLPINRPVVPVHNNNRDGAGQNMVHQNLYPYSPNTMNGGYPQQASQSAGRGFFTAPSRTVSGNLVRELSSTFDDHWSQPRLFYNSLTPVEQQFVINAIRFETSQLKSQRVKENVLVQLNRVSHDVAVRVASAIGMAAPAEDPTYYHNNVTAGLSVTKDKLTSVATLRVTILASIAKGSDAIEQATNLKEKLKAKGLVVTVVAEKLAEGVDKVYAAADAVDGDALVVVSGASNAGLFNITTKSTLYPAQRPLQIAAQSYLYGKPVAYLGAGQPSQQLAASGFDASLEGVYVHESSEDIAKFIEEGLKTFKFTSRFPLDE</sequence>
<dbReference type="GO" id="GO:0020037">
    <property type="term" value="F:heme binding"/>
    <property type="evidence" value="ECO:0007669"/>
    <property type="project" value="UniProtKB-UniRule"/>
</dbReference>
<evidence type="ECO:0000256" key="6">
    <source>
        <dbReference type="ARBA" id="ARBA00022617"/>
    </source>
</evidence>
<dbReference type="InterPro" id="IPR024712">
    <property type="entry name" value="Catalase_clade2"/>
</dbReference>
<evidence type="ECO:0000259" key="18">
    <source>
        <dbReference type="SMART" id="SM01060"/>
    </source>
</evidence>
<protein>
    <recommendedName>
        <fullName evidence="4 12">Catalase</fullName>
        <ecNumber evidence="4 12">1.11.1.6</ecNumber>
    </recommendedName>
</protein>
<dbReference type="InterPro" id="IPR024708">
    <property type="entry name" value="Catalase_AS"/>
</dbReference>
<comment type="function">
    <text evidence="16">Catalyzes the degradation of hydrogen peroxide (H(2)O(2)) generated by peroxisomal oxidases to water and oxygen, thereby protecting cells from the toxic effects of hydrogen peroxide.</text>
</comment>
<dbReference type="InterPro" id="IPR011614">
    <property type="entry name" value="Catalase_core"/>
</dbReference>
<evidence type="ECO:0000256" key="16">
    <source>
        <dbReference type="RuleBase" id="RU004142"/>
    </source>
</evidence>
<dbReference type="PIRSF" id="PIRSF038927">
    <property type="entry name" value="Catalase_clade2"/>
    <property type="match status" value="1"/>
</dbReference>
<evidence type="ECO:0000256" key="2">
    <source>
        <dbReference type="ARBA" id="ARBA00003918"/>
    </source>
</evidence>
<dbReference type="PROSITE" id="PS51257">
    <property type="entry name" value="PROKAR_LIPOPROTEIN"/>
    <property type="match status" value="1"/>
</dbReference>
<dbReference type="Gene3D" id="3.40.50.880">
    <property type="match status" value="1"/>
</dbReference>
<dbReference type="InParanoid" id="A0A136JBM5"/>
<dbReference type="Proteomes" id="UP000070501">
    <property type="component" value="Unassembled WGS sequence"/>
</dbReference>
<evidence type="ECO:0000256" key="13">
    <source>
        <dbReference type="PIRSR" id="PIRSR038927-1"/>
    </source>
</evidence>
<comment type="similarity">
    <text evidence="3 12 15">Belongs to the catalase family.</text>
</comment>
<evidence type="ECO:0000256" key="8">
    <source>
        <dbReference type="ARBA" id="ARBA00023002"/>
    </source>
</evidence>
<dbReference type="InterPro" id="IPR043156">
    <property type="entry name" value="Catalase_clade2_helical"/>
</dbReference>
<evidence type="ECO:0000313" key="20">
    <source>
        <dbReference type="Proteomes" id="UP000070501"/>
    </source>
</evidence>
<evidence type="ECO:0000313" key="19">
    <source>
        <dbReference type="EMBL" id="KXJ94458.1"/>
    </source>
</evidence>
<reference evidence="20" key="1">
    <citation type="submission" date="2016-02" db="EMBL/GenBank/DDBJ databases">
        <title>Draft genome sequence of Microdochium bolleyi, a fungal endophyte of beachgrass.</title>
        <authorList>
            <consortium name="DOE Joint Genome Institute"/>
            <person name="David A.S."/>
            <person name="May G."/>
            <person name="Haridas S."/>
            <person name="Lim J."/>
            <person name="Wang M."/>
            <person name="Labutti K."/>
            <person name="Lipzen A."/>
            <person name="Barry K."/>
            <person name="Grigoriev I.V."/>
        </authorList>
    </citation>
    <scope>NUCLEOTIDE SEQUENCE [LARGE SCALE GENOMIC DNA]</scope>
    <source>
        <strain evidence="20">J235TASD1</strain>
    </source>
</reference>
<dbReference type="OrthoDB" id="6880011at2759"/>
<keyword evidence="5 12" id="KW-0575">Peroxidase</keyword>
<dbReference type="PRINTS" id="PR00067">
    <property type="entry name" value="CATALASE"/>
</dbReference>
<evidence type="ECO:0000256" key="12">
    <source>
        <dbReference type="PIRNR" id="PIRNR038927"/>
    </source>
</evidence>
<evidence type="ECO:0000256" key="4">
    <source>
        <dbReference type="ARBA" id="ARBA00012314"/>
    </source>
</evidence>
<dbReference type="PANTHER" id="PTHR42821">
    <property type="entry name" value="CATALASE"/>
    <property type="match status" value="1"/>
</dbReference>
<dbReference type="Gene3D" id="2.40.180.10">
    <property type="entry name" value="Catalase core domain"/>
    <property type="match status" value="1"/>
</dbReference>
<keyword evidence="6 12" id="KW-0349">Heme</keyword>
<keyword evidence="9 12" id="KW-0408">Iron</keyword>
<dbReference type="Pfam" id="PF00199">
    <property type="entry name" value="Catalase"/>
    <property type="match status" value="1"/>
</dbReference>
<dbReference type="SUPFAM" id="SSF56634">
    <property type="entry name" value="Heme-dependent catalase-like"/>
    <property type="match status" value="1"/>
</dbReference>
<keyword evidence="10 12" id="KW-0376">Hydrogen peroxide</keyword>
<dbReference type="PROSITE" id="PS00438">
    <property type="entry name" value="CATALASE_2"/>
    <property type="match status" value="1"/>
</dbReference>
<dbReference type="EC" id="1.11.1.6" evidence="4 12"/>
<comment type="function">
    <text evidence="2 12">Occurs in almost all aerobically respiring organisms and serves to protect cells from the toxic effects of hydrogen peroxide.</text>
</comment>
<evidence type="ECO:0000256" key="7">
    <source>
        <dbReference type="ARBA" id="ARBA00022723"/>
    </source>
</evidence>
<feature type="signal peptide" evidence="17">
    <location>
        <begin position="1"/>
        <end position="19"/>
    </location>
</feature>
<dbReference type="STRING" id="196109.A0A136JBM5"/>
<dbReference type="PROSITE" id="PS00437">
    <property type="entry name" value="CATALASE_1"/>
    <property type="match status" value="1"/>
</dbReference>
<comment type="cofactor">
    <cofactor evidence="1 12 14">
        <name>heme</name>
        <dbReference type="ChEBI" id="CHEBI:30413"/>
    </cofactor>
</comment>
<dbReference type="InterPro" id="IPR018028">
    <property type="entry name" value="Catalase"/>
</dbReference>
<dbReference type="GO" id="GO:0006979">
    <property type="term" value="P:response to oxidative stress"/>
    <property type="evidence" value="ECO:0007669"/>
    <property type="project" value="InterPro"/>
</dbReference>
<name>A0A136JBM5_9PEZI</name>
<dbReference type="GO" id="GO:0046872">
    <property type="term" value="F:metal ion binding"/>
    <property type="evidence" value="ECO:0007669"/>
    <property type="project" value="UniProtKB-KW"/>
</dbReference>
<dbReference type="GO" id="GO:0005829">
    <property type="term" value="C:cytosol"/>
    <property type="evidence" value="ECO:0007669"/>
    <property type="project" value="TreeGrafter"/>
</dbReference>
<evidence type="ECO:0000256" key="5">
    <source>
        <dbReference type="ARBA" id="ARBA00022559"/>
    </source>
</evidence>
<dbReference type="InterPro" id="IPR029062">
    <property type="entry name" value="Class_I_gatase-like"/>
</dbReference>
<evidence type="ECO:0000256" key="17">
    <source>
        <dbReference type="SAM" id="SignalP"/>
    </source>
</evidence>
<dbReference type="InterPro" id="IPR020835">
    <property type="entry name" value="Catalase_sf"/>
</dbReference>
<organism evidence="19 20">
    <name type="scientific">Microdochium bolleyi</name>
    <dbReference type="NCBI Taxonomy" id="196109"/>
    <lineage>
        <taxon>Eukaryota</taxon>
        <taxon>Fungi</taxon>
        <taxon>Dikarya</taxon>
        <taxon>Ascomycota</taxon>
        <taxon>Pezizomycotina</taxon>
        <taxon>Sordariomycetes</taxon>
        <taxon>Xylariomycetidae</taxon>
        <taxon>Xylariales</taxon>
        <taxon>Microdochiaceae</taxon>
        <taxon>Microdochium</taxon>
    </lineage>
</organism>
<feature type="active site" evidence="13">
    <location>
        <position position="102"/>
    </location>
</feature>
<dbReference type="InterPro" id="IPR002226">
    <property type="entry name" value="Catalase_haem_BS"/>
</dbReference>
<dbReference type="FunFam" id="1.20.1370.20:FF:000001">
    <property type="entry name" value="Catalase HPII"/>
    <property type="match status" value="1"/>
</dbReference>
<gene>
    <name evidence="19" type="ORF">Micbo1qcDRAFT_116822</name>
</gene>
<comment type="catalytic activity">
    <reaction evidence="11 12 15">
        <text>2 H2O2 = O2 + 2 H2O</text>
        <dbReference type="Rhea" id="RHEA:20309"/>
        <dbReference type="ChEBI" id="CHEBI:15377"/>
        <dbReference type="ChEBI" id="CHEBI:15379"/>
        <dbReference type="ChEBI" id="CHEBI:16240"/>
        <dbReference type="EC" id="1.11.1.6"/>
    </reaction>
</comment>
<dbReference type="AlphaFoldDB" id="A0A136JBM5"/>
<dbReference type="Gene3D" id="1.20.1370.20">
    <property type="match status" value="1"/>
</dbReference>
<evidence type="ECO:0000256" key="11">
    <source>
        <dbReference type="ARBA" id="ARBA00049254"/>
    </source>
</evidence>
<accession>A0A136JBM5</accession>
<dbReference type="Pfam" id="PF06628">
    <property type="entry name" value="Catalase-rel"/>
    <property type="match status" value="1"/>
</dbReference>
<evidence type="ECO:0000256" key="15">
    <source>
        <dbReference type="RuleBase" id="RU000498"/>
    </source>
</evidence>
<keyword evidence="17" id="KW-0732">Signal</keyword>
<proteinExistence type="inferred from homology"/>